<sequence length="242" mass="27228">MADKTDEENLSTQYTLNSCHDPGWNDPPKWALSPNTLSSTKNTPTKRLLNKRVAFPLSSSPSSTVSTSSSLQKTSMNLPPPPSILTPLTTAPHAPLVTPTTVMVQNNSESSSSPSIINKDQTLLKTMENLEYILNTELVDNCHVDDIKKRLEIMKNLWNEEKFNNDIINKIFLISQELKLKNIEKADEIHISLMVDYAAICTNGVSGIRHLIFELRKIYSNNQINNHDNEQKILLFNPLSNN</sequence>
<evidence type="ECO:0000313" key="4">
    <source>
        <dbReference type="Proteomes" id="UP000639338"/>
    </source>
</evidence>
<evidence type="ECO:0000313" key="3">
    <source>
        <dbReference type="EMBL" id="KAF7994166.1"/>
    </source>
</evidence>
<dbReference type="OrthoDB" id="5982138at2759"/>
<dbReference type="Gene3D" id="1.20.940.10">
    <property type="entry name" value="Functional domain of the splicing factor Prp18"/>
    <property type="match status" value="1"/>
</dbReference>
<dbReference type="Proteomes" id="UP000639338">
    <property type="component" value="Unassembled WGS sequence"/>
</dbReference>
<dbReference type="PANTHER" id="PTHR18834">
    <property type="entry name" value="STEROID RECEPTOR RNA ACTIVATOR 1"/>
    <property type="match status" value="1"/>
</dbReference>
<name>A0A834XWP3_APHGI</name>
<proteinExistence type="predicted"/>
<dbReference type="GO" id="GO:0003713">
    <property type="term" value="F:transcription coactivator activity"/>
    <property type="evidence" value="ECO:0007669"/>
    <property type="project" value="InterPro"/>
</dbReference>
<gene>
    <name evidence="3" type="ORF">HCN44_011435</name>
</gene>
<feature type="compositionally biased region" description="Low complexity" evidence="1">
    <location>
        <begin position="56"/>
        <end position="71"/>
    </location>
</feature>
<dbReference type="EMBL" id="JACMRX010000003">
    <property type="protein sequence ID" value="KAF7994166.1"/>
    <property type="molecule type" value="Genomic_DNA"/>
</dbReference>
<accession>A0A834XWP3</accession>
<dbReference type="AlphaFoldDB" id="A0A834XWP3"/>
<evidence type="ECO:0000259" key="2">
    <source>
        <dbReference type="Pfam" id="PF07304"/>
    </source>
</evidence>
<dbReference type="GO" id="GO:0006357">
    <property type="term" value="P:regulation of transcription by RNA polymerase II"/>
    <property type="evidence" value="ECO:0007669"/>
    <property type="project" value="InterPro"/>
</dbReference>
<organism evidence="3 4">
    <name type="scientific">Aphidius gifuensis</name>
    <name type="common">Parasitoid wasp</name>
    <dbReference type="NCBI Taxonomy" id="684658"/>
    <lineage>
        <taxon>Eukaryota</taxon>
        <taxon>Metazoa</taxon>
        <taxon>Ecdysozoa</taxon>
        <taxon>Arthropoda</taxon>
        <taxon>Hexapoda</taxon>
        <taxon>Insecta</taxon>
        <taxon>Pterygota</taxon>
        <taxon>Neoptera</taxon>
        <taxon>Endopterygota</taxon>
        <taxon>Hymenoptera</taxon>
        <taxon>Apocrita</taxon>
        <taxon>Ichneumonoidea</taxon>
        <taxon>Braconidae</taxon>
        <taxon>Aphidiinae</taxon>
        <taxon>Aphidius</taxon>
    </lineage>
</organism>
<dbReference type="GO" id="GO:0005634">
    <property type="term" value="C:nucleus"/>
    <property type="evidence" value="ECO:0007669"/>
    <property type="project" value="TreeGrafter"/>
</dbReference>
<dbReference type="InterPro" id="IPR040243">
    <property type="entry name" value="Steroid_recept_RNA_1"/>
</dbReference>
<dbReference type="PANTHER" id="PTHR18834:SF2">
    <property type="entry name" value="STEROID RECEPTOR RNA ACTIVATOR 1"/>
    <property type="match status" value="1"/>
</dbReference>
<comment type="caution">
    <text evidence="3">The sequence shown here is derived from an EMBL/GenBank/DDBJ whole genome shotgun (WGS) entry which is preliminary data.</text>
</comment>
<protein>
    <recommendedName>
        <fullName evidence="2">SRA1/Sec31 domain-containing protein</fullName>
    </recommendedName>
</protein>
<reference evidence="3 4" key="1">
    <citation type="submission" date="2020-08" db="EMBL/GenBank/DDBJ databases">
        <title>Aphidius gifuensis genome sequencing and assembly.</title>
        <authorList>
            <person name="Du Z."/>
        </authorList>
    </citation>
    <scope>NUCLEOTIDE SEQUENCE [LARGE SCALE GENOMIC DNA]</scope>
    <source>
        <strain evidence="3">YNYX2018</strain>
        <tissue evidence="3">Adults</tissue>
    </source>
</reference>
<feature type="region of interest" description="Disordered" evidence="1">
    <location>
        <begin position="1"/>
        <end position="76"/>
    </location>
</feature>
<dbReference type="InterPro" id="IPR009917">
    <property type="entry name" value="SRA1/Sec31"/>
</dbReference>
<feature type="domain" description="SRA1/Sec31" evidence="2">
    <location>
        <begin position="79"/>
        <end position="223"/>
    </location>
</feature>
<feature type="compositionally biased region" description="Polar residues" evidence="1">
    <location>
        <begin position="33"/>
        <end position="45"/>
    </location>
</feature>
<keyword evidence="4" id="KW-1185">Reference proteome</keyword>
<dbReference type="Pfam" id="PF07304">
    <property type="entry name" value="SRA1"/>
    <property type="match status" value="1"/>
</dbReference>
<evidence type="ECO:0000256" key="1">
    <source>
        <dbReference type="SAM" id="MobiDB-lite"/>
    </source>
</evidence>